<dbReference type="GO" id="GO:0000049">
    <property type="term" value="F:tRNA binding"/>
    <property type="evidence" value="ECO:0007669"/>
    <property type="project" value="UniProtKB-KW"/>
</dbReference>
<dbReference type="InterPro" id="IPR012947">
    <property type="entry name" value="tRNA_SAD"/>
</dbReference>
<dbReference type="RefSeq" id="WP_002946364.1">
    <property type="nucleotide sequence ID" value="NZ_ACVQ01000003.1"/>
</dbReference>
<dbReference type="GO" id="GO:0005829">
    <property type="term" value="C:cytosol"/>
    <property type="evidence" value="ECO:0007669"/>
    <property type="project" value="TreeGrafter"/>
</dbReference>
<protein>
    <recommendedName>
        <fullName evidence="11">Alanine--tRNA ligase</fullName>
        <ecNumber evidence="11">6.1.1.7</ecNumber>
    </recommendedName>
    <alternativeName>
        <fullName evidence="11">Alanyl-tRNA synthetase</fullName>
        <shortName evidence="11">AlaRS</shortName>
    </alternativeName>
</protein>
<dbReference type="EMBL" id="ACVQ01000003">
    <property type="protein sequence ID" value="EET80772.1"/>
    <property type="molecule type" value="Genomic_DNA"/>
</dbReference>
<dbReference type="InterPro" id="IPR018163">
    <property type="entry name" value="Thr/Ala-tRNA-synth_IIc_edit"/>
</dbReference>
<dbReference type="InterPro" id="IPR050058">
    <property type="entry name" value="Ala-tRNA_ligase"/>
</dbReference>
<keyword evidence="11" id="KW-0963">Cytoplasm</keyword>
<keyword evidence="9 11" id="KW-0648">Protein biosynthesis</keyword>
<dbReference type="EC" id="6.1.1.7" evidence="11"/>
<evidence type="ECO:0000256" key="5">
    <source>
        <dbReference type="ARBA" id="ARBA00022741"/>
    </source>
</evidence>
<dbReference type="InterPro" id="IPR002318">
    <property type="entry name" value="Ala-tRNA-lgiase_IIc"/>
</dbReference>
<proteinExistence type="inferred from homology"/>
<dbReference type="Gene3D" id="3.30.54.20">
    <property type="match status" value="1"/>
</dbReference>
<dbReference type="PANTHER" id="PTHR11777:SF9">
    <property type="entry name" value="ALANINE--TRNA LIGASE, CYTOPLASMIC"/>
    <property type="match status" value="1"/>
</dbReference>
<comment type="cofactor">
    <cofactor evidence="11">
        <name>Zn(2+)</name>
        <dbReference type="ChEBI" id="CHEBI:29105"/>
    </cofactor>
    <text evidence="11">Binds 1 zinc ion per subunit.</text>
</comment>
<dbReference type="CDD" id="cd00673">
    <property type="entry name" value="AlaRS_core"/>
    <property type="match status" value="1"/>
</dbReference>
<dbReference type="GO" id="GO:0008270">
    <property type="term" value="F:zinc ion binding"/>
    <property type="evidence" value="ECO:0007669"/>
    <property type="project" value="UniProtKB-UniRule"/>
</dbReference>
<keyword evidence="10 11" id="KW-0030">Aminoacyl-tRNA synthetase</keyword>
<evidence type="ECO:0000313" key="15">
    <source>
        <dbReference type="Proteomes" id="UP000003107"/>
    </source>
</evidence>
<dbReference type="OrthoDB" id="9803884at2"/>
<dbReference type="GO" id="GO:0006419">
    <property type="term" value="P:alanyl-tRNA aminoacylation"/>
    <property type="evidence" value="ECO:0007669"/>
    <property type="project" value="UniProtKB-UniRule"/>
</dbReference>
<dbReference type="InterPro" id="IPR009000">
    <property type="entry name" value="Transl_B-barrel_sf"/>
</dbReference>
<feature type="binding site" evidence="11">
    <location>
        <position position="551"/>
    </location>
    <ligand>
        <name>Zn(2+)</name>
        <dbReference type="ChEBI" id="CHEBI:29105"/>
    </ligand>
</feature>
<keyword evidence="5 11" id="KW-0547">Nucleotide-binding</keyword>
<evidence type="ECO:0000256" key="8">
    <source>
        <dbReference type="ARBA" id="ARBA00022884"/>
    </source>
</evidence>
<dbReference type="GO" id="GO:0002161">
    <property type="term" value="F:aminoacyl-tRNA deacylase activity"/>
    <property type="evidence" value="ECO:0007669"/>
    <property type="project" value="TreeGrafter"/>
</dbReference>
<dbReference type="HAMAP" id="MF_00036_B">
    <property type="entry name" value="Ala_tRNA_synth_B"/>
    <property type="match status" value="1"/>
</dbReference>
<dbReference type="FunFam" id="3.30.54.20:FF:000001">
    <property type="entry name" value="Alanine--tRNA ligase"/>
    <property type="match status" value="1"/>
</dbReference>
<keyword evidence="6 11" id="KW-0862">Zinc</keyword>
<dbReference type="FunFam" id="3.30.930.10:FF:000004">
    <property type="entry name" value="Alanine--tRNA ligase"/>
    <property type="match status" value="1"/>
</dbReference>
<evidence type="ECO:0000256" key="3">
    <source>
        <dbReference type="ARBA" id="ARBA00022598"/>
    </source>
</evidence>
<keyword evidence="8 11" id="KW-0694">RNA-binding</keyword>
<dbReference type="SUPFAM" id="SSF101353">
    <property type="entry name" value="Putative anticodon-binding domain of alanyl-tRNA synthetase (AlaRS)"/>
    <property type="match status" value="1"/>
</dbReference>
<keyword evidence="3 11" id="KW-0436">Ligase</keyword>
<comment type="function">
    <text evidence="11">Catalyzes the attachment of alanine to tRNA(Ala) in a two-step reaction: alanine is first activated by ATP to form Ala-AMP and then transferred to the acceptor end of tRNA(Ala). Also edits incorrectly charged Ser-tRNA(Ala) and Gly-tRNA(Ala) via its editing domain.</text>
</comment>
<dbReference type="FunFam" id="3.10.310.40:FF:000001">
    <property type="entry name" value="Alanine--tRNA ligase"/>
    <property type="match status" value="1"/>
</dbReference>
<comment type="domain">
    <text evidence="11">Consists of three domains; the N-terminal catalytic domain, the editing domain and the C-terminal C-Ala domain. The editing domain removes incorrectly charged amino acids, while the C-Ala domain, along with tRNA(Ala), serves as a bridge to cooperatively bring together the editing and aminoacylation centers thus stimulating deacylation of misacylated tRNAs.</text>
</comment>
<accession>C6RCR4</accession>
<dbReference type="GO" id="GO:0005524">
    <property type="term" value="F:ATP binding"/>
    <property type="evidence" value="ECO:0007669"/>
    <property type="project" value="UniProtKB-UniRule"/>
</dbReference>
<keyword evidence="15" id="KW-1185">Reference proteome</keyword>
<dbReference type="FunFam" id="3.30.980.10:FF:000004">
    <property type="entry name" value="Alanine--tRNA ligase, cytoplasmic"/>
    <property type="match status" value="1"/>
</dbReference>
<keyword evidence="7 11" id="KW-0067">ATP-binding</keyword>
<sequence>MDIREAYLNFFASKGHEIIPSAPLVPNDATLLFTNAGMVPFKSIFTGEVPRPTPPIRTSCQTCIRAGGKHNDLDNVGYTARHHTFFEMLGNFSFGEYFKKDAIAYAWEFVTQVLKLPKDRLYVTVHESDDEAFALWEQHIAKERIYRFGDHDNFWQMGDTGPCGPCSEIFYDQGGEHFNTPEDYMGGDGDRFLEIWNLVFMQYERSSDGKLTPLPKPSIDTGMGLERVTAIMEGKFSNYDSSLFMPLIEEVAKLCGKPYAYESGASYRVISDHIRSVTFLLAQGTTFDKEGRGYVLRRILRRAIRHGYLLGIREPFMYRLVDKVCELMGGHYAYLNEKKAAVKEQIRLEEERFLATIASGLELFESELARTKDIFSGKAAFKLYDTFGFPLDLTADMLREKGLKVDEAKFDELMSEQKARAKAAWKGSGDKSAKGDFKALLEKFGENKFSGYEELERTSRVLALLDEDFKETQILKAGEQGWAMFDVTPFYAQSGGQAGDSGEIEGVADVLDTQKFFGLNLSNVAVKKELKIGDTVKLKVSEQRAEIARHHSATHLLHAALRSVLGTHIAQAGSSVEASRLRFDFSHPKAVTAEELTKIENFVNSAIAESIAAKTEIMDIEEAKNSGAIALFGEKYADKVRVLSFGEVSKELCGGTHVANLSQIGAFFITKEGGVSAGVRRIEAVCSKAALNLAKAWRGEIEELKTELKSAEPMNAVKKLKAEIKSLKDKTKQAKDAHALAVVNVNETKLCVAVIDGGDIKATIDEFKNENEKAAILLVQVNEEGKIAMAAGVKNAPLKAGEWVKFTAQILGGNGGGKDDFATAGGKNVLAIEDAIRQALEFAKIKLEK</sequence>
<comment type="subcellular location">
    <subcellularLocation>
        <location evidence="11">Cytoplasm</location>
    </subcellularLocation>
</comment>
<dbReference type="GeneID" id="60990142"/>
<dbReference type="PROSITE" id="PS50860">
    <property type="entry name" value="AA_TRNA_LIGASE_II_ALA"/>
    <property type="match status" value="1"/>
</dbReference>
<dbReference type="PANTHER" id="PTHR11777">
    <property type="entry name" value="ALANYL-TRNA SYNTHETASE"/>
    <property type="match status" value="1"/>
</dbReference>
<dbReference type="SMART" id="SM00863">
    <property type="entry name" value="tRNA_SAD"/>
    <property type="match status" value="1"/>
</dbReference>
<evidence type="ECO:0000256" key="1">
    <source>
        <dbReference type="ARBA" id="ARBA00008226"/>
    </source>
</evidence>
<dbReference type="NCBIfam" id="TIGR00344">
    <property type="entry name" value="alaS"/>
    <property type="match status" value="1"/>
</dbReference>
<feature type="binding site" evidence="11">
    <location>
        <position position="657"/>
    </location>
    <ligand>
        <name>Zn(2+)</name>
        <dbReference type="ChEBI" id="CHEBI:29105"/>
    </ligand>
</feature>
<evidence type="ECO:0000256" key="10">
    <source>
        <dbReference type="ARBA" id="ARBA00023146"/>
    </source>
</evidence>
<feature type="coiled-coil region" evidence="12">
    <location>
        <begin position="687"/>
        <end position="737"/>
    </location>
</feature>
<dbReference type="Pfam" id="PF02272">
    <property type="entry name" value="DHHA1"/>
    <property type="match status" value="1"/>
</dbReference>
<dbReference type="AlphaFoldDB" id="C6RCR4"/>
<feature type="binding site" evidence="11">
    <location>
        <position position="555"/>
    </location>
    <ligand>
        <name>Zn(2+)</name>
        <dbReference type="ChEBI" id="CHEBI:29105"/>
    </ligand>
</feature>
<feature type="domain" description="Alanyl-transfer RNA synthetases family profile" evidence="13">
    <location>
        <begin position="1"/>
        <end position="696"/>
    </location>
</feature>
<evidence type="ECO:0000313" key="14">
    <source>
        <dbReference type="EMBL" id="EET80772.1"/>
    </source>
</evidence>
<reference evidence="14 15" key="1">
    <citation type="submission" date="2009-07" db="EMBL/GenBank/DDBJ databases">
        <authorList>
            <person name="Madupu R."/>
            <person name="Sebastian Y."/>
            <person name="Durkin A.S."/>
            <person name="Torralba M."/>
            <person name="Methe B."/>
            <person name="Sutton G.G."/>
            <person name="Strausberg R.L."/>
            <person name="Nelson K.E."/>
        </authorList>
    </citation>
    <scope>NUCLEOTIDE SEQUENCE [LARGE SCALE GENOMIC DNA]</scope>
    <source>
        <strain evidence="14 15">RM3277</strain>
    </source>
</reference>
<evidence type="ECO:0000256" key="6">
    <source>
        <dbReference type="ARBA" id="ARBA00022833"/>
    </source>
</evidence>
<dbReference type="GO" id="GO:0045892">
    <property type="term" value="P:negative regulation of DNA-templated transcription"/>
    <property type="evidence" value="ECO:0007669"/>
    <property type="project" value="TreeGrafter"/>
</dbReference>
<dbReference type="PRINTS" id="PR00980">
    <property type="entry name" value="TRNASYNTHALA"/>
</dbReference>
<keyword evidence="4 11" id="KW-0479">Metal-binding</keyword>
<dbReference type="Gene3D" id="2.40.30.130">
    <property type="match status" value="1"/>
</dbReference>
<organism evidence="14 15">
    <name type="scientific">Campylobacter showae RM3277</name>
    <dbReference type="NCBI Taxonomy" id="553219"/>
    <lineage>
        <taxon>Bacteria</taxon>
        <taxon>Pseudomonadati</taxon>
        <taxon>Campylobacterota</taxon>
        <taxon>Epsilonproteobacteria</taxon>
        <taxon>Campylobacterales</taxon>
        <taxon>Campylobacteraceae</taxon>
        <taxon>Campylobacter</taxon>
    </lineage>
</organism>
<comment type="similarity">
    <text evidence="1 11">Belongs to the class-II aminoacyl-tRNA synthetase family.</text>
</comment>
<evidence type="ECO:0000259" key="13">
    <source>
        <dbReference type="PROSITE" id="PS50860"/>
    </source>
</evidence>
<evidence type="ECO:0000256" key="9">
    <source>
        <dbReference type="ARBA" id="ARBA00022917"/>
    </source>
</evidence>
<dbReference type="Gene3D" id="3.30.980.10">
    <property type="entry name" value="Threonyl-trna Synthetase, Chain A, domain 2"/>
    <property type="match status" value="1"/>
</dbReference>
<keyword evidence="2 11" id="KW-0820">tRNA-binding</keyword>
<evidence type="ECO:0000256" key="11">
    <source>
        <dbReference type="HAMAP-Rule" id="MF_00036"/>
    </source>
</evidence>
<dbReference type="GO" id="GO:0004813">
    <property type="term" value="F:alanine-tRNA ligase activity"/>
    <property type="evidence" value="ECO:0007669"/>
    <property type="project" value="UniProtKB-UniRule"/>
</dbReference>
<dbReference type="SUPFAM" id="SSF55186">
    <property type="entry name" value="ThrRS/AlaRS common domain"/>
    <property type="match status" value="1"/>
</dbReference>
<dbReference type="InterPro" id="IPR018165">
    <property type="entry name" value="Ala-tRNA-synth_IIc_core"/>
</dbReference>
<evidence type="ECO:0000256" key="2">
    <source>
        <dbReference type="ARBA" id="ARBA00022555"/>
    </source>
</evidence>
<comment type="caution">
    <text evidence="14">The sequence shown here is derived from an EMBL/GenBank/DDBJ whole genome shotgun (WGS) entry which is preliminary data.</text>
</comment>
<evidence type="ECO:0000256" key="12">
    <source>
        <dbReference type="SAM" id="Coils"/>
    </source>
</evidence>
<dbReference type="InterPro" id="IPR003156">
    <property type="entry name" value="DHHA1_dom"/>
</dbReference>
<dbReference type="STRING" id="553219.CAMSH0001_1500"/>
<dbReference type="SUPFAM" id="SSF50447">
    <property type="entry name" value="Translation proteins"/>
    <property type="match status" value="1"/>
</dbReference>
<dbReference type="InterPro" id="IPR018164">
    <property type="entry name" value="Ala-tRNA-synth_IIc_N"/>
</dbReference>
<evidence type="ECO:0000256" key="4">
    <source>
        <dbReference type="ARBA" id="ARBA00022723"/>
    </source>
</evidence>
<dbReference type="Pfam" id="PF01411">
    <property type="entry name" value="tRNA-synt_2c"/>
    <property type="match status" value="1"/>
</dbReference>
<dbReference type="Pfam" id="PF07973">
    <property type="entry name" value="tRNA_SAD"/>
    <property type="match status" value="1"/>
</dbReference>
<dbReference type="SUPFAM" id="SSF55681">
    <property type="entry name" value="Class II aaRS and biotin synthetases"/>
    <property type="match status" value="1"/>
</dbReference>
<dbReference type="InterPro" id="IPR023033">
    <property type="entry name" value="Ala_tRNA_ligase_euk/bac"/>
</dbReference>
<dbReference type="Proteomes" id="UP000003107">
    <property type="component" value="Unassembled WGS sequence"/>
</dbReference>
<evidence type="ECO:0000256" key="7">
    <source>
        <dbReference type="ARBA" id="ARBA00022840"/>
    </source>
</evidence>
<comment type="catalytic activity">
    <reaction evidence="11">
        <text>tRNA(Ala) + L-alanine + ATP = L-alanyl-tRNA(Ala) + AMP + diphosphate</text>
        <dbReference type="Rhea" id="RHEA:12540"/>
        <dbReference type="Rhea" id="RHEA-COMP:9657"/>
        <dbReference type="Rhea" id="RHEA-COMP:9923"/>
        <dbReference type="ChEBI" id="CHEBI:30616"/>
        <dbReference type="ChEBI" id="CHEBI:33019"/>
        <dbReference type="ChEBI" id="CHEBI:57972"/>
        <dbReference type="ChEBI" id="CHEBI:78442"/>
        <dbReference type="ChEBI" id="CHEBI:78497"/>
        <dbReference type="ChEBI" id="CHEBI:456215"/>
        <dbReference type="EC" id="6.1.1.7"/>
    </reaction>
</comment>
<gene>
    <name evidence="11 14" type="primary">alaS</name>
    <name evidence="14" type="ORF">CAMSH0001_1500</name>
</gene>
<dbReference type="eggNOG" id="COG0013">
    <property type="taxonomic scope" value="Bacteria"/>
</dbReference>
<dbReference type="Gene3D" id="3.30.930.10">
    <property type="entry name" value="Bira Bifunctional Protein, Domain 2"/>
    <property type="match status" value="1"/>
</dbReference>
<dbReference type="InterPro" id="IPR018162">
    <property type="entry name" value="Ala-tRNA-ligase_IIc_anticod-bd"/>
</dbReference>
<keyword evidence="12" id="KW-0175">Coiled coil</keyword>
<dbReference type="InterPro" id="IPR045864">
    <property type="entry name" value="aa-tRNA-synth_II/BPL/LPL"/>
</dbReference>
<name>C6RCR4_9BACT</name>
<dbReference type="Gene3D" id="3.10.310.40">
    <property type="match status" value="1"/>
</dbReference>
<feature type="binding site" evidence="11">
    <location>
        <position position="653"/>
    </location>
    <ligand>
        <name>Zn(2+)</name>
        <dbReference type="ChEBI" id="CHEBI:29105"/>
    </ligand>
</feature>